<proteinExistence type="predicted"/>
<keyword evidence="1" id="KW-0472">Membrane</keyword>
<feature type="transmembrane region" description="Helical" evidence="1">
    <location>
        <begin position="12"/>
        <end position="33"/>
    </location>
</feature>
<name>A0AAW6ATY2_CLOSY</name>
<dbReference type="RefSeq" id="WP_003497109.1">
    <property type="nucleotide sequence ID" value="NZ_JADNHH010000018.1"/>
</dbReference>
<evidence type="ECO:0000313" key="2">
    <source>
        <dbReference type="EMBL" id="MDB2000332.1"/>
    </source>
</evidence>
<evidence type="ECO:0000313" key="3">
    <source>
        <dbReference type="Proteomes" id="UP001300871"/>
    </source>
</evidence>
<dbReference type="Proteomes" id="UP001300871">
    <property type="component" value="Unassembled WGS sequence"/>
</dbReference>
<evidence type="ECO:0008006" key="4">
    <source>
        <dbReference type="Google" id="ProtNLM"/>
    </source>
</evidence>
<protein>
    <recommendedName>
        <fullName evidence="4">Phage protein</fullName>
    </recommendedName>
</protein>
<keyword evidence="1" id="KW-1133">Transmembrane helix</keyword>
<keyword evidence="1" id="KW-0812">Transmembrane</keyword>
<organism evidence="2 3">
    <name type="scientific">Clostridium symbiosum</name>
    <name type="common">Bacteroides symbiosus</name>
    <dbReference type="NCBI Taxonomy" id="1512"/>
    <lineage>
        <taxon>Bacteria</taxon>
        <taxon>Bacillati</taxon>
        <taxon>Bacillota</taxon>
        <taxon>Clostridia</taxon>
        <taxon>Lachnospirales</taxon>
        <taxon>Lachnospiraceae</taxon>
        <taxon>Otoolea</taxon>
    </lineage>
</organism>
<reference evidence="2" key="1">
    <citation type="submission" date="2023-01" db="EMBL/GenBank/DDBJ databases">
        <title>Human gut microbiome strain richness.</title>
        <authorList>
            <person name="Chen-Liaw A."/>
        </authorList>
    </citation>
    <scope>NUCLEOTIDE SEQUENCE</scope>
    <source>
        <strain evidence="2">B1_m1001713B170214d0_201011</strain>
    </source>
</reference>
<gene>
    <name evidence="2" type="ORF">PM006_08980</name>
</gene>
<dbReference type="EMBL" id="JAQLGM010000018">
    <property type="protein sequence ID" value="MDB2000332.1"/>
    <property type="molecule type" value="Genomic_DNA"/>
</dbReference>
<accession>A0AAW6ATY2</accession>
<dbReference type="AlphaFoldDB" id="A0AAW6ATY2"/>
<evidence type="ECO:0000256" key="1">
    <source>
        <dbReference type="SAM" id="Phobius"/>
    </source>
</evidence>
<comment type="caution">
    <text evidence="2">The sequence shown here is derived from an EMBL/GenBank/DDBJ whole genome shotgun (WGS) entry which is preliminary data.</text>
</comment>
<sequence>MKKWNRFKLDILYYLSAIDLAITGYAFTVRYVVKHRRFPEKTQKYSREEILEEIRKIADEKKREEKKETSEGLELGEE</sequence>